<keyword evidence="3" id="KW-1185">Reference proteome</keyword>
<dbReference type="Proteomes" id="UP000501240">
    <property type="component" value="Chromosome"/>
</dbReference>
<protein>
    <submittedName>
        <fullName evidence="2">Uncharacterized protein</fullName>
    </submittedName>
</protein>
<reference evidence="2 3" key="1">
    <citation type="submission" date="2020-05" db="EMBL/GenBank/DDBJ databases">
        <title>Actinomadura verrucosospora NRRL-B18236 (PFL_A860) Genome sequencing and assembly.</title>
        <authorList>
            <person name="Samborskyy M."/>
        </authorList>
    </citation>
    <scope>NUCLEOTIDE SEQUENCE [LARGE SCALE GENOMIC DNA]</scope>
    <source>
        <strain evidence="2 3">NRRL:B18236</strain>
    </source>
</reference>
<gene>
    <name evidence="2" type="ORF">ACTIVE_8947</name>
</gene>
<dbReference type="EMBL" id="CP053892">
    <property type="protein sequence ID" value="QKG27292.1"/>
    <property type="molecule type" value="Genomic_DNA"/>
</dbReference>
<evidence type="ECO:0000313" key="3">
    <source>
        <dbReference type="Proteomes" id="UP000501240"/>
    </source>
</evidence>
<feature type="region of interest" description="Disordered" evidence="1">
    <location>
        <begin position="138"/>
        <end position="158"/>
    </location>
</feature>
<name>A0A7D3W672_ACTVE</name>
<evidence type="ECO:0000256" key="1">
    <source>
        <dbReference type="SAM" id="MobiDB-lite"/>
    </source>
</evidence>
<proteinExistence type="predicted"/>
<accession>A0A7D3W672</accession>
<sequence length="158" mass="17864">MFWEIKGHKSIPEPNMQILIYGLIKAYCNAANVSCDREVETGRGPVDFVFTGDRRIRVIMEVKKLNHGEFWGGLESQTPIYARGLQVDRAIYLAIRNSSTKAMNKRWGQLDAIAKHASRVNRVKITVERIDVMPRLPASDSHKTDYASDTGEQDDAEA</sequence>
<dbReference type="AlphaFoldDB" id="A0A7D3W672"/>
<organism evidence="2 3">
    <name type="scientific">Actinomadura verrucosospora</name>
    <dbReference type="NCBI Taxonomy" id="46165"/>
    <lineage>
        <taxon>Bacteria</taxon>
        <taxon>Bacillati</taxon>
        <taxon>Actinomycetota</taxon>
        <taxon>Actinomycetes</taxon>
        <taxon>Streptosporangiales</taxon>
        <taxon>Thermomonosporaceae</taxon>
        <taxon>Actinomadura</taxon>
    </lineage>
</organism>
<evidence type="ECO:0000313" key="2">
    <source>
        <dbReference type="EMBL" id="QKG27292.1"/>
    </source>
</evidence>